<keyword evidence="2" id="KW-0472">Membrane</keyword>
<gene>
    <name evidence="3" type="ordered locus">OCU_19870</name>
</gene>
<dbReference type="HOGENOM" id="CLU_1990231_0_0_11"/>
<feature type="transmembrane region" description="Helical" evidence="2">
    <location>
        <begin position="40"/>
        <end position="59"/>
    </location>
</feature>
<protein>
    <submittedName>
        <fullName evidence="3">Uncharacterized protein</fullName>
    </submittedName>
</protein>
<name>H8ISW6_MYCIA</name>
<feature type="compositionally biased region" description="Polar residues" evidence="1">
    <location>
        <begin position="118"/>
        <end position="127"/>
    </location>
</feature>
<evidence type="ECO:0000313" key="4">
    <source>
        <dbReference type="Proteomes" id="UP000008004"/>
    </source>
</evidence>
<dbReference type="Proteomes" id="UP000008004">
    <property type="component" value="Chromosome"/>
</dbReference>
<keyword evidence="2" id="KW-0812">Transmembrane</keyword>
<accession>H8ISW6</accession>
<evidence type="ECO:0000256" key="2">
    <source>
        <dbReference type="SAM" id="Phobius"/>
    </source>
</evidence>
<evidence type="ECO:0000313" key="3">
    <source>
        <dbReference type="EMBL" id="AFC43206.1"/>
    </source>
</evidence>
<evidence type="ECO:0000256" key="1">
    <source>
        <dbReference type="SAM" id="MobiDB-lite"/>
    </source>
</evidence>
<sequence>MQRPRPQPVTGGASSSNPKEIAMDTPTPHRSAHRPPNRKPLALLTNAAMCAAVIVALGASTPIHAGADPDPGDDGPNPFGGLSCSCAQTSPAGAPAQRQQLIGGLQQGLAVGQREPNLASSPATPPA</sequence>
<keyword evidence="2" id="KW-1133">Transmembrane helix</keyword>
<feature type="compositionally biased region" description="Low complexity" evidence="1">
    <location>
        <begin position="97"/>
        <end position="113"/>
    </location>
</feature>
<dbReference type="PATRIC" id="fig|487521.10.peg.1996"/>
<dbReference type="KEGG" id="mia:OCU_19870"/>
<feature type="region of interest" description="Disordered" evidence="1">
    <location>
        <begin position="62"/>
        <end position="127"/>
    </location>
</feature>
<feature type="region of interest" description="Disordered" evidence="1">
    <location>
        <begin position="1"/>
        <end position="40"/>
    </location>
</feature>
<dbReference type="EMBL" id="CP003322">
    <property type="protein sequence ID" value="AFC43206.1"/>
    <property type="molecule type" value="Genomic_DNA"/>
</dbReference>
<dbReference type="AlphaFoldDB" id="H8ISW6"/>
<reference evidence="3 4" key="1">
    <citation type="journal article" date="2012" name="J. Bacteriol.">
        <title>Complete genome sequence of Mycobacterium intracellulare strain ATCC 13950T.</title>
        <authorList>
            <person name="Kim B.J."/>
            <person name="Choi B.S."/>
            <person name="Lim J.S."/>
            <person name="Choi I.Y."/>
            <person name="Lee J.H."/>
            <person name="Chun J."/>
            <person name="Kook Y.H."/>
            <person name="Kim B.J."/>
        </authorList>
    </citation>
    <scope>NUCLEOTIDE SEQUENCE [LARGE SCALE GENOMIC DNA]</scope>
    <source>
        <strain evidence="4">ATCC 13950 / DSM 43223 / JCM 6384 / NCTC 13025 / 3600</strain>
    </source>
</reference>
<organism evidence="3 4">
    <name type="scientific">Mycobacterium intracellulare (strain ATCC 13950 / DSM 43223 / JCM 6384 / NCTC 13025 / 3600)</name>
    <dbReference type="NCBI Taxonomy" id="487521"/>
    <lineage>
        <taxon>Bacteria</taxon>
        <taxon>Bacillati</taxon>
        <taxon>Actinomycetota</taxon>
        <taxon>Actinomycetes</taxon>
        <taxon>Mycobacteriales</taxon>
        <taxon>Mycobacteriaceae</taxon>
        <taxon>Mycobacterium</taxon>
        <taxon>Mycobacterium avium complex (MAC)</taxon>
    </lineage>
</organism>
<proteinExistence type="predicted"/>